<comment type="cofactor">
    <cofactor evidence="1 7">
        <name>Ca(2+)</name>
        <dbReference type="ChEBI" id="CHEBI:29108"/>
    </cofactor>
</comment>
<feature type="active site" evidence="6">
    <location>
        <position position="517"/>
    </location>
</feature>
<dbReference type="InterPro" id="IPR036026">
    <property type="entry name" value="Seven-hairpin_glycosidases"/>
</dbReference>
<dbReference type="EC" id="3.2.1.-" evidence="9"/>
<evidence type="ECO:0000256" key="11">
    <source>
        <dbReference type="SAM" id="Phobius"/>
    </source>
</evidence>
<dbReference type="PANTHER" id="PTHR11742">
    <property type="entry name" value="MANNOSYL-OLIGOSACCHARIDE ALPHA-1,2-MANNOSIDASE-RELATED"/>
    <property type="match status" value="1"/>
</dbReference>
<keyword evidence="11" id="KW-0812">Transmembrane</keyword>
<keyword evidence="7" id="KW-0479">Metal-binding</keyword>
<reference evidence="12 13" key="1">
    <citation type="submission" date="2015-01" db="EMBL/GenBank/DDBJ databases">
        <title>The Genome Sequence of Exophiala mesophila CBS40295.</title>
        <authorList>
            <consortium name="The Broad Institute Genomics Platform"/>
            <person name="Cuomo C."/>
            <person name="de Hoog S."/>
            <person name="Gorbushina A."/>
            <person name="Stielow B."/>
            <person name="Teixiera M."/>
            <person name="Abouelleil A."/>
            <person name="Chapman S.B."/>
            <person name="Priest M."/>
            <person name="Young S.K."/>
            <person name="Wortman J."/>
            <person name="Nusbaum C."/>
            <person name="Birren B."/>
        </authorList>
    </citation>
    <scope>NUCLEOTIDE SEQUENCE [LARGE SCALE GENOMIC DNA]</scope>
    <source>
        <strain evidence="12 13">CBS 40295</strain>
    </source>
</reference>
<gene>
    <name evidence="12" type="ORF">PV10_00153</name>
</gene>
<keyword evidence="7" id="KW-0106">Calcium</keyword>
<name>A0A0D1X386_EXOME</name>
<feature type="compositionally biased region" description="Low complexity" evidence="10">
    <location>
        <begin position="88"/>
        <end position="101"/>
    </location>
</feature>
<dbReference type="OrthoDB" id="10052040at2759"/>
<feature type="active site" evidence="6">
    <location>
        <position position="818"/>
    </location>
</feature>
<evidence type="ECO:0000256" key="8">
    <source>
        <dbReference type="PIRSR" id="PIRSR601382-3"/>
    </source>
</evidence>
<evidence type="ECO:0000256" key="5">
    <source>
        <dbReference type="ARBA" id="ARBA00023157"/>
    </source>
</evidence>
<dbReference type="GO" id="GO:0004571">
    <property type="term" value="F:mannosyl-oligosaccharide 1,2-alpha-mannosidase activity"/>
    <property type="evidence" value="ECO:0007669"/>
    <property type="project" value="InterPro"/>
</dbReference>
<dbReference type="SUPFAM" id="SSF48225">
    <property type="entry name" value="Seven-hairpin glycosidases"/>
    <property type="match status" value="1"/>
</dbReference>
<dbReference type="GO" id="GO:0005509">
    <property type="term" value="F:calcium ion binding"/>
    <property type="evidence" value="ECO:0007669"/>
    <property type="project" value="InterPro"/>
</dbReference>
<evidence type="ECO:0000256" key="9">
    <source>
        <dbReference type="RuleBase" id="RU361193"/>
    </source>
</evidence>
<keyword evidence="11" id="KW-1133">Transmembrane helix</keyword>
<evidence type="ECO:0000313" key="12">
    <source>
        <dbReference type="EMBL" id="KIV96270.1"/>
    </source>
</evidence>
<dbReference type="OMA" id="NIGERDY"/>
<evidence type="ECO:0000256" key="3">
    <source>
        <dbReference type="ARBA" id="ARBA00007658"/>
    </source>
</evidence>
<keyword evidence="9" id="KW-0326">Glycosidase</keyword>
<feature type="disulfide bond" evidence="8">
    <location>
        <begin position="594"/>
        <end position="623"/>
    </location>
</feature>
<dbReference type="PANTHER" id="PTHR11742:SF103">
    <property type="entry name" value="ENDOPLASMIC RETICULUM MANNOSIDASE MNL2-RELATED"/>
    <property type="match status" value="1"/>
</dbReference>
<feature type="transmembrane region" description="Helical" evidence="11">
    <location>
        <begin position="7"/>
        <end position="25"/>
    </location>
</feature>
<dbReference type="HOGENOM" id="CLU_003818_1_0_1"/>
<feature type="region of interest" description="Disordered" evidence="10">
    <location>
        <begin position="417"/>
        <end position="505"/>
    </location>
</feature>
<dbReference type="GO" id="GO:0036503">
    <property type="term" value="P:ERAD pathway"/>
    <property type="evidence" value="ECO:0007669"/>
    <property type="project" value="UniProtKB-ARBA"/>
</dbReference>
<proteinExistence type="inferred from homology"/>
<feature type="region of interest" description="Disordered" evidence="10">
    <location>
        <begin position="40"/>
        <end position="152"/>
    </location>
</feature>
<evidence type="ECO:0000313" key="13">
    <source>
        <dbReference type="Proteomes" id="UP000054302"/>
    </source>
</evidence>
<evidence type="ECO:0000256" key="1">
    <source>
        <dbReference type="ARBA" id="ARBA00001913"/>
    </source>
</evidence>
<organism evidence="12 13">
    <name type="scientific">Exophiala mesophila</name>
    <name type="common">Black yeast-like fungus</name>
    <dbReference type="NCBI Taxonomy" id="212818"/>
    <lineage>
        <taxon>Eukaryota</taxon>
        <taxon>Fungi</taxon>
        <taxon>Dikarya</taxon>
        <taxon>Ascomycota</taxon>
        <taxon>Pezizomycotina</taxon>
        <taxon>Eurotiomycetes</taxon>
        <taxon>Chaetothyriomycetidae</taxon>
        <taxon>Chaetothyriales</taxon>
        <taxon>Herpotrichiellaceae</taxon>
        <taxon>Exophiala</taxon>
    </lineage>
</organism>
<dbReference type="PRINTS" id="PR00747">
    <property type="entry name" value="GLYHDRLASE47"/>
</dbReference>
<dbReference type="InterPro" id="IPR050749">
    <property type="entry name" value="Glycosyl_Hydrolase_47"/>
</dbReference>
<feature type="active site" description="Proton donor" evidence="6">
    <location>
        <position position="282"/>
    </location>
</feature>
<feature type="compositionally biased region" description="Pro residues" evidence="10">
    <location>
        <begin position="48"/>
        <end position="72"/>
    </location>
</feature>
<comment type="pathway">
    <text evidence="2">Protein modification; protein glycosylation.</text>
</comment>
<protein>
    <recommendedName>
        <fullName evidence="9">alpha-1,2-Mannosidase</fullName>
        <ecNumber evidence="9">3.2.1.-</ecNumber>
    </recommendedName>
</protein>
<evidence type="ECO:0000256" key="10">
    <source>
        <dbReference type="SAM" id="MobiDB-lite"/>
    </source>
</evidence>
<keyword evidence="11" id="KW-0472">Membrane</keyword>
<dbReference type="RefSeq" id="XP_016227844.1">
    <property type="nucleotide sequence ID" value="XM_016364195.1"/>
</dbReference>
<dbReference type="UniPathway" id="UPA00378"/>
<evidence type="ECO:0000256" key="6">
    <source>
        <dbReference type="PIRSR" id="PIRSR601382-1"/>
    </source>
</evidence>
<feature type="compositionally biased region" description="Basic and acidic residues" evidence="10">
    <location>
        <begin position="131"/>
        <end position="152"/>
    </location>
</feature>
<dbReference type="Proteomes" id="UP000054302">
    <property type="component" value="Unassembled WGS sequence"/>
</dbReference>
<evidence type="ECO:0000256" key="2">
    <source>
        <dbReference type="ARBA" id="ARBA00004922"/>
    </source>
</evidence>
<dbReference type="STRING" id="212818.A0A0D1X386"/>
<keyword evidence="4 9" id="KW-0378">Hydrolase</keyword>
<sequence length="914" mass="102692">MTRLRRYRVFLIVAVISTFTLWHLSRLSDWTVSTLGGAVGFRPKPEDLPPPIDYTEPIPLPIPEPQEPPVNAPTPVIHPVTPTPSPKTPAESPSTSTSTSPSPSPSPSPDLRPTVTGEELLAKPDSALDDFGERGQGRLEVQPRPHEQPKAYWKQQEEHFPVPPRSLKTLPTAKAKTLPKIQYPFGKESAAKKNERQRRQTTIRESFKHAWYGYTNFSLGHDELKPLSGGSGNPFNGWGATLVDSLDTLWIMGLYDEFDRAVSLVKDIDFKTSTRKDIPLFETTIRYLGGLLGAYDISNGKYQILLTKAVELAEVLMGAFDTPNRMPIGYYNWAPSYASQPHRASTHMVLAELGSLSVEFTRLAQITKEDKYYDAIARITDALEKWQMKTTLPGLWPLKLDASGCKKPEIVRDSSITQTSLPVFTDDDSVGKQPPKGEVPPSPPSHIDDDSPHHKREVSDEAPPLPKEEKKDDEPKEARVANPLSTPDFDEIDCEPQGLSTEPHSDAHRYGIGALADSTYEYLPKEYALLGGVNDQYKTMYEHAMKVVREELLFRPMIKEDRDILFVSKQSISPREEIESKRKVTKYEGSHLGCFAGGMFALGSKMFDIPEDMTLARKLTEGCVWAYESMPVGIMAESFELVPCESMTACPWDEKKWHKALDPYLNERFKAVDNLNREQERLHEEALANAAKKAELSEAELSEAELSEAELSEAELSGAELSEADDDATPFSDSGTKRKRNAEGHAETEQNSEAELPSRTVDVKDGDTAEDTDHEVVPSFVPRVALSHDKYVAARISEERLRPGYTNIGERDYRLRPEAIESIFIMYRITGDESWMEKGWKMFLAVDQATKSEVAHAVVRDVTSLLNYQDDTMESFWLAETLKYYYLLFSEPSLVSLDDYVLNTEAHPFKRPVS</sequence>
<feature type="compositionally biased region" description="Basic and acidic residues" evidence="10">
    <location>
        <begin position="466"/>
        <end position="479"/>
    </location>
</feature>
<evidence type="ECO:0000256" key="4">
    <source>
        <dbReference type="ARBA" id="ARBA00022801"/>
    </source>
</evidence>
<dbReference type="GO" id="GO:0016020">
    <property type="term" value="C:membrane"/>
    <property type="evidence" value="ECO:0007669"/>
    <property type="project" value="InterPro"/>
</dbReference>
<dbReference type="VEuPathDB" id="FungiDB:PV10_00153"/>
<accession>A0A0D1X386</accession>
<feature type="active site" description="Proton donor" evidence="6">
    <location>
        <position position="637"/>
    </location>
</feature>
<dbReference type="InterPro" id="IPR001382">
    <property type="entry name" value="Glyco_hydro_47"/>
</dbReference>
<feature type="compositionally biased region" description="Acidic residues" evidence="10">
    <location>
        <begin position="698"/>
        <end position="713"/>
    </location>
</feature>
<keyword evidence="5 8" id="KW-1015">Disulfide bond</keyword>
<dbReference type="AlphaFoldDB" id="A0A0D1X386"/>
<comment type="similarity">
    <text evidence="3 9">Belongs to the glycosyl hydrolase 47 family.</text>
</comment>
<feature type="region of interest" description="Disordered" evidence="10">
    <location>
        <begin position="698"/>
        <end position="773"/>
    </location>
</feature>
<dbReference type="InterPro" id="IPR012341">
    <property type="entry name" value="6hp_glycosidase-like_sf"/>
</dbReference>
<dbReference type="GeneID" id="27317998"/>
<keyword evidence="13" id="KW-1185">Reference proteome</keyword>
<dbReference type="EMBL" id="KN847520">
    <property type="protein sequence ID" value="KIV96270.1"/>
    <property type="molecule type" value="Genomic_DNA"/>
</dbReference>
<evidence type="ECO:0000256" key="7">
    <source>
        <dbReference type="PIRSR" id="PIRSR601382-2"/>
    </source>
</evidence>
<dbReference type="GO" id="GO:0005783">
    <property type="term" value="C:endoplasmic reticulum"/>
    <property type="evidence" value="ECO:0007669"/>
    <property type="project" value="TreeGrafter"/>
</dbReference>
<dbReference type="Gene3D" id="1.50.10.10">
    <property type="match status" value="3"/>
</dbReference>
<feature type="binding site" evidence="7">
    <location>
        <position position="904"/>
    </location>
    <ligand>
        <name>Ca(2+)</name>
        <dbReference type="ChEBI" id="CHEBI:29108"/>
    </ligand>
</feature>
<dbReference type="Gene3D" id="2.160.20.80">
    <property type="entry name" value="E3 ubiquitin-protein ligase SopA"/>
    <property type="match status" value="1"/>
</dbReference>
<dbReference type="GO" id="GO:0005975">
    <property type="term" value="P:carbohydrate metabolic process"/>
    <property type="evidence" value="ECO:0007669"/>
    <property type="project" value="InterPro"/>
</dbReference>
<dbReference type="Pfam" id="PF01532">
    <property type="entry name" value="Glyco_hydro_47"/>
    <property type="match status" value="1"/>
</dbReference>